<accession>A0ACB7WC71</accession>
<dbReference type="Proteomes" id="UP000827976">
    <property type="component" value="Chromosome 4"/>
</dbReference>
<protein>
    <submittedName>
        <fullName evidence="1">Uncharacterized protein</fullName>
    </submittedName>
</protein>
<dbReference type="EMBL" id="CM037014">
    <property type="protein sequence ID" value="KAH7685522.1"/>
    <property type="molecule type" value="Genomic_DNA"/>
</dbReference>
<reference evidence="2" key="1">
    <citation type="journal article" date="2022" name="Nat. Commun.">
        <title>Chromosome evolution and the genetic basis of agronomically important traits in greater yam.</title>
        <authorList>
            <person name="Bredeson J.V."/>
            <person name="Lyons J.B."/>
            <person name="Oniyinde I.O."/>
            <person name="Okereke N.R."/>
            <person name="Kolade O."/>
            <person name="Nnabue I."/>
            <person name="Nwadili C.O."/>
            <person name="Hribova E."/>
            <person name="Parker M."/>
            <person name="Nwogha J."/>
            <person name="Shu S."/>
            <person name="Carlson J."/>
            <person name="Kariba R."/>
            <person name="Muthemba S."/>
            <person name="Knop K."/>
            <person name="Barton G.J."/>
            <person name="Sherwood A.V."/>
            <person name="Lopez-Montes A."/>
            <person name="Asiedu R."/>
            <person name="Jamnadass R."/>
            <person name="Muchugi A."/>
            <person name="Goodstein D."/>
            <person name="Egesi C.N."/>
            <person name="Featherston J."/>
            <person name="Asfaw A."/>
            <person name="Simpson G.G."/>
            <person name="Dolezel J."/>
            <person name="Hendre P.S."/>
            <person name="Van Deynze A."/>
            <person name="Kumar P.L."/>
            <person name="Obidiegwu J.E."/>
            <person name="Bhattacharjee R."/>
            <person name="Rokhsar D.S."/>
        </authorList>
    </citation>
    <scope>NUCLEOTIDE SEQUENCE [LARGE SCALE GENOMIC DNA]</scope>
    <source>
        <strain evidence="2">cv. TDa95/00328</strain>
    </source>
</reference>
<gene>
    <name evidence="1" type="ORF">IHE45_04G044700</name>
</gene>
<evidence type="ECO:0000313" key="1">
    <source>
        <dbReference type="EMBL" id="KAH7685522.1"/>
    </source>
</evidence>
<keyword evidence="2" id="KW-1185">Reference proteome</keyword>
<comment type="caution">
    <text evidence="1">The sequence shown here is derived from an EMBL/GenBank/DDBJ whole genome shotgun (WGS) entry which is preliminary data.</text>
</comment>
<evidence type="ECO:0000313" key="2">
    <source>
        <dbReference type="Proteomes" id="UP000827976"/>
    </source>
</evidence>
<name>A0ACB7WC71_DIOAL</name>
<sequence length="78" mass="8615">MDHSVKASVLLMVLFHLFLFCNGSREHIGVIPTMKLPPSSHKDTSGFHFVTLPRAVPIPPSGPSRRHNSIGLKHQGLH</sequence>
<proteinExistence type="predicted"/>
<organism evidence="1 2">
    <name type="scientific">Dioscorea alata</name>
    <name type="common">Purple yam</name>
    <dbReference type="NCBI Taxonomy" id="55571"/>
    <lineage>
        <taxon>Eukaryota</taxon>
        <taxon>Viridiplantae</taxon>
        <taxon>Streptophyta</taxon>
        <taxon>Embryophyta</taxon>
        <taxon>Tracheophyta</taxon>
        <taxon>Spermatophyta</taxon>
        <taxon>Magnoliopsida</taxon>
        <taxon>Liliopsida</taxon>
        <taxon>Dioscoreales</taxon>
        <taxon>Dioscoreaceae</taxon>
        <taxon>Dioscorea</taxon>
    </lineage>
</organism>